<reference evidence="1" key="2">
    <citation type="journal article" date="2015" name="Data Brief">
        <title>Shoot transcriptome of the giant reed, Arundo donax.</title>
        <authorList>
            <person name="Barrero R.A."/>
            <person name="Guerrero F.D."/>
            <person name="Moolhuijzen P."/>
            <person name="Goolsby J.A."/>
            <person name="Tidwell J."/>
            <person name="Bellgard S.E."/>
            <person name="Bellgard M.I."/>
        </authorList>
    </citation>
    <scope>NUCLEOTIDE SEQUENCE</scope>
    <source>
        <tissue evidence="1">Shoot tissue taken approximately 20 cm above the soil surface</tissue>
    </source>
</reference>
<evidence type="ECO:0000313" key="1">
    <source>
        <dbReference type="EMBL" id="JAD41719.1"/>
    </source>
</evidence>
<dbReference type="EMBL" id="GBRH01256176">
    <property type="protein sequence ID" value="JAD41719.1"/>
    <property type="molecule type" value="Transcribed_RNA"/>
</dbReference>
<protein>
    <submittedName>
        <fullName evidence="1">Uncharacterized protein</fullName>
    </submittedName>
</protein>
<name>A0A0A8ZQM4_ARUDO</name>
<accession>A0A0A8ZQM4</accession>
<organism evidence="1">
    <name type="scientific">Arundo donax</name>
    <name type="common">Giant reed</name>
    <name type="synonym">Donax arundinaceus</name>
    <dbReference type="NCBI Taxonomy" id="35708"/>
    <lineage>
        <taxon>Eukaryota</taxon>
        <taxon>Viridiplantae</taxon>
        <taxon>Streptophyta</taxon>
        <taxon>Embryophyta</taxon>
        <taxon>Tracheophyta</taxon>
        <taxon>Spermatophyta</taxon>
        <taxon>Magnoliopsida</taxon>
        <taxon>Liliopsida</taxon>
        <taxon>Poales</taxon>
        <taxon>Poaceae</taxon>
        <taxon>PACMAD clade</taxon>
        <taxon>Arundinoideae</taxon>
        <taxon>Arundineae</taxon>
        <taxon>Arundo</taxon>
    </lineage>
</organism>
<reference evidence="1" key="1">
    <citation type="submission" date="2014-09" db="EMBL/GenBank/DDBJ databases">
        <authorList>
            <person name="Magalhaes I.L.F."/>
            <person name="Oliveira U."/>
            <person name="Santos F.R."/>
            <person name="Vidigal T.H.D.A."/>
            <person name="Brescovit A.D."/>
            <person name="Santos A.J."/>
        </authorList>
    </citation>
    <scope>NUCLEOTIDE SEQUENCE</scope>
    <source>
        <tissue evidence="1">Shoot tissue taken approximately 20 cm above the soil surface</tissue>
    </source>
</reference>
<proteinExistence type="predicted"/>
<dbReference type="AlphaFoldDB" id="A0A0A8ZQM4"/>
<sequence length="27" mass="3358">MSRMLSCMGISKRRCTWRFHLVFQNLR</sequence>